<evidence type="ECO:0000313" key="5">
    <source>
        <dbReference type="Proteomes" id="UP000184123"/>
    </source>
</evidence>
<evidence type="ECO:0000259" key="2">
    <source>
        <dbReference type="Pfam" id="PF03886"/>
    </source>
</evidence>
<feature type="signal peptide" evidence="1">
    <location>
        <begin position="1"/>
        <end position="32"/>
    </location>
</feature>
<dbReference type="AlphaFoldDB" id="A0A1M7AU37"/>
<feature type="domain" description="ABC-type transport auxiliary lipoprotein component" evidence="2">
    <location>
        <begin position="39"/>
        <end position="198"/>
    </location>
</feature>
<protein>
    <recommendedName>
        <fullName evidence="2">ABC-type transport auxiliary lipoprotein component domain-containing protein</fullName>
    </recommendedName>
</protein>
<dbReference type="EMBL" id="BJXU01000005">
    <property type="protein sequence ID" value="GEN22255.1"/>
    <property type="molecule type" value="Genomic_DNA"/>
</dbReference>
<dbReference type="InterPro" id="IPR005586">
    <property type="entry name" value="ABC_trans_aux"/>
</dbReference>
<dbReference type="EMBL" id="FRCA01000001">
    <property type="protein sequence ID" value="SHL46288.1"/>
    <property type="molecule type" value="Genomic_DNA"/>
</dbReference>
<keyword evidence="6" id="KW-1185">Reference proteome</keyword>
<dbReference type="Pfam" id="PF03886">
    <property type="entry name" value="ABC_trans_aux"/>
    <property type="match status" value="1"/>
</dbReference>
<dbReference type="RefSeq" id="WP_073433541.1">
    <property type="nucleotide sequence ID" value="NZ_BJXU01000005.1"/>
</dbReference>
<evidence type="ECO:0000256" key="1">
    <source>
        <dbReference type="SAM" id="SignalP"/>
    </source>
</evidence>
<dbReference type="Gene3D" id="3.40.50.10610">
    <property type="entry name" value="ABC-type transport auxiliary lipoprotein component"/>
    <property type="match status" value="1"/>
</dbReference>
<feature type="chain" id="PRO_5012206825" description="ABC-type transport auxiliary lipoprotein component domain-containing protein" evidence="1">
    <location>
        <begin position="33"/>
        <end position="206"/>
    </location>
</feature>
<sequence length="206" mass="22113">MRPVRKPRSVIRPAFRAGLAVAVLLLAGCASSGVETTRYVLPADAGSADAALPAAGDSTLLIAQPQLASHLDKEGIILQLDDITLNEATTNLWAAPLRQQLERGMRDRLARRLPDSQVLLSQGNSRRDALTLELTVDQFQGRNDGSAVASGQWLLRNGDGSVRRHAPFQAAVVLDADGYPALVRALGRSWDQVADDIADGFRTAVR</sequence>
<organism evidence="4 5">
    <name type="scientific">Halomonas cupida</name>
    <dbReference type="NCBI Taxonomy" id="44933"/>
    <lineage>
        <taxon>Bacteria</taxon>
        <taxon>Pseudomonadati</taxon>
        <taxon>Pseudomonadota</taxon>
        <taxon>Gammaproteobacteria</taxon>
        <taxon>Oceanospirillales</taxon>
        <taxon>Halomonadaceae</taxon>
        <taxon>Halomonas</taxon>
    </lineage>
</organism>
<evidence type="ECO:0000313" key="3">
    <source>
        <dbReference type="EMBL" id="GEN22255.1"/>
    </source>
</evidence>
<evidence type="ECO:0000313" key="6">
    <source>
        <dbReference type="Proteomes" id="UP000321726"/>
    </source>
</evidence>
<dbReference type="OrthoDB" id="5600407at2"/>
<dbReference type="PROSITE" id="PS51257">
    <property type="entry name" value="PROKAR_LIPOPROTEIN"/>
    <property type="match status" value="1"/>
</dbReference>
<dbReference type="SUPFAM" id="SSF159594">
    <property type="entry name" value="XCC0632-like"/>
    <property type="match status" value="1"/>
</dbReference>
<gene>
    <name evidence="3" type="ORF">HCU01_02040</name>
    <name evidence="4" type="ORF">SAMN05660971_00646</name>
</gene>
<dbReference type="Proteomes" id="UP000321726">
    <property type="component" value="Unassembled WGS sequence"/>
</dbReference>
<proteinExistence type="predicted"/>
<reference evidence="4 5" key="1">
    <citation type="submission" date="2016-11" db="EMBL/GenBank/DDBJ databases">
        <authorList>
            <person name="Jaros S."/>
            <person name="Januszkiewicz K."/>
            <person name="Wedrychowicz H."/>
        </authorList>
    </citation>
    <scope>NUCLEOTIDE SEQUENCE [LARGE SCALE GENOMIC DNA]</scope>
    <source>
        <strain evidence="4 5">DSM 4740</strain>
    </source>
</reference>
<reference evidence="3 6" key="2">
    <citation type="submission" date="2019-07" db="EMBL/GenBank/DDBJ databases">
        <title>Whole genome shotgun sequence of Halomonas cupida NBRC 102219.</title>
        <authorList>
            <person name="Hosoyama A."/>
            <person name="Uohara A."/>
            <person name="Ohji S."/>
            <person name="Ichikawa N."/>
        </authorList>
    </citation>
    <scope>NUCLEOTIDE SEQUENCE [LARGE SCALE GENOMIC DNA]</scope>
    <source>
        <strain evidence="3 6">NBRC 102219</strain>
    </source>
</reference>
<dbReference type="Proteomes" id="UP000184123">
    <property type="component" value="Unassembled WGS sequence"/>
</dbReference>
<name>A0A1M7AU37_9GAMM</name>
<keyword evidence="1" id="KW-0732">Signal</keyword>
<accession>A0A1M7AU37</accession>
<evidence type="ECO:0000313" key="4">
    <source>
        <dbReference type="EMBL" id="SHL46288.1"/>
    </source>
</evidence>
<dbReference type="STRING" id="44933.SAMN05660971_00646"/>